<protein>
    <submittedName>
        <fullName evidence="2">Uncharacterized protein</fullName>
    </submittedName>
</protein>
<dbReference type="RefSeq" id="WP_161823649.1">
    <property type="nucleotide sequence ID" value="NZ_WVIC01000002.1"/>
</dbReference>
<gene>
    <name evidence="2" type="ORF">GS597_01270</name>
</gene>
<reference evidence="2" key="1">
    <citation type="submission" date="2019-12" db="EMBL/GenBank/DDBJ databases">
        <title>High-Quality draft genome sequences of three cyanobacteria isolated from the limestone walls of the Old Cathedral of Coimbra.</title>
        <authorList>
            <person name="Tiago I."/>
            <person name="Soares F."/>
            <person name="Portugal A."/>
        </authorList>
    </citation>
    <scope>NUCLEOTIDE SEQUENCE [LARGE SCALE GENOMIC DNA]</scope>
    <source>
        <strain evidence="2">C</strain>
    </source>
</reference>
<proteinExistence type="predicted"/>
<dbReference type="EMBL" id="WVIC01000002">
    <property type="protein sequence ID" value="NCJ05169.1"/>
    <property type="molecule type" value="Genomic_DNA"/>
</dbReference>
<evidence type="ECO:0000313" key="2">
    <source>
        <dbReference type="EMBL" id="NCJ05169.1"/>
    </source>
</evidence>
<dbReference type="Proteomes" id="UP000607397">
    <property type="component" value="Unassembled WGS sequence"/>
</dbReference>
<sequence>MTLHSHHLKHLTSEGFTPEQIETLITDYGVRSLTQYEAKELGFRYKSESGDWESPSGLLFPFTKTFAQIRCDSPVVRAKGKSAKYLTQVGRKSQAFTPKGGCSIYTEGFKDAMAATFAGVPCGALAGVSHYKCLSEGCGATIVFDSDGWTNPSVFSSLISAGLWLKGRVLILPPIEGHPKGGMCEYIRAGGDLSALMETAMTPVELLEAWPSRWEGLPAHKIVPLAAKAAKIAGKILPRGEAKAFNRRLRALHKATGLTVDTLDAASRQGSGNTGTSESCAQKLIQIGQRCNLFRTEDDVPFADVRVDGVRQTHRLRSAAFRRWLCQTLYRETEDAANSEALGAAMNVLEAAAFEGEAREVFIRTAKHEDSIYIDLANENWEAVKIAADGTWAVVSEPPVRFVRPATMQPLPSPTRDGSLEDLRDLLNVSGDEWILLITFMLYSLCPQPTYPVLLLSACRGSGKTTAAEIIKSLVDPSKAGLIDLSADSRQAGVSGSHRWLMVYDNVSHISAAQSDILSRISTGFGFGTRTLFTDDDETTFELTRPQIITAIDHVVAKDDLSDRLITVNLPEISPEKRRTKADVDAEVERKRPGIFGAMLTAIAATLRSQHLGRVKPPSLSRMADYADFSIHATTANALGHNDWLRAFNESRELARQVVLEASPIAEAIDLMITRDGDFKGTSSVLLKKLEAFAEDSVVRSRAWPRASNSLSRMLNRLKPDLRAVGIEVSDTRQGGTGARLIAIAKIEAPDISPKISSQSSQMENPEPETLPAKGSSRDDKCDDIEKVSSHAPKVSSQSELGCDDKCDDNEACDDIVTIKKPISSHPQTIDHRESQEICDDSDDIFSLISGDPILALPSDSKIDGDDEFEGLL</sequence>
<evidence type="ECO:0000256" key="1">
    <source>
        <dbReference type="SAM" id="MobiDB-lite"/>
    </source>
</evidence>
<name>A0A8K2A691_9CYAN</name>
<evidence type="ECO:0000313" key="3">
    <source>
        <dbReference type="Proteomes" id="UP000607397"/>
    </source>
</evidence>
<organism evidence="2 3">
    <name type="scientific">Petrachloros mirabilis ULC683</name>
    <dbReference type="NCBI Taxonomy" id="2781853"/>
    <lineage>
        <taxon>Bacteria</taxon>
        <taxon>Bacillati</taxon>
        <taxon>Cyanobacteriota</taxon>
        <taxon>Cyanophyceae</taxon>
        <taxon>Synechococcales</taxon>
        <taxon>Petrachlorosaceae</taxon>
        <taxon>Petrachloros</taxon>
        <taxon>Petrachloros mirabilis</taxon>
    </lineage>
</organism>
<accession>A0A8K2A691</accession>
<feature type="region of interest" description="Disordered" evidence="1">
    <location>
        <begin position="754"/>
        <end position="803"/>
    </location>
</feature>
<feature type="compositionally biased region" description="Basic and acidic residues" evidence="1">
    <location>
        <begin position="776"/>
        <end position="789"/>
    </location>
</feature>
<comment type="caution">
    <text evidence="2">The sequence shown here is derived from an EMBL/GenBank/DDBJ whole genome shotgun (WGS) entry which is preliminary data.</text>
</comment>
<dbReference type="AlphaFoldDB" id="A0A8K2A691"/>
<keyword evidence="3" id="KW-1185">Reference proteome</keyword>
<feature type="compositionally biased region" description="Polar residues" evidence="1">
    <location>
        <begin position="755"/>
        <end position="764"/>
    </location>
</feature>